<dbReference type="Pfam" id="PF07004">
    <property type="entry name" value="SHIPPO-rpt"/>
    <property type="match status" value="4"/>
</dbReference>
<feature type="region of interest" description="Disordered" evidence="1">
    <location>
        <begin position="267"/>
        <end position="287"/>
    </location>
</feature>
<accession>A0A8C6FG07</accession>
<evidence type="ECO:0000313" key="2">
    <source>
        <dbReference type="Ensembl" id="ENSMMSP00000003433.1"/>
    </source>
</evidence>
<proteinExistence type="predicted"/>
<dbReference type="GO" id="GO:0030317">
    <property type="term" value="P:flagellated sperm motility"/>
    <property type="evidence" value="ECO:0007669"/>
    <property type="project" value="Ensembl"/>
</dbReference>
<dbReference type="PANTHER" id="PTHR21580:SF23">
    <property type="entry name" value="OUTER DENSE FIBER PROTEIN 3"/>
    <property type="match status" value="1"/>
</dbReference>
<reference evidence="2" key="1">
    <citation type="submission" date="2025-08" db="UniProtKB">
        <authorList>
            <consortium name="Ensembl"/>
        </authorList>
    </citation>
    <scope>IDENTIFICATION</scope>
</reference>
<reference evidence="2" key="2">
    <citation type="submission" date="2025-09" db="UniProtKB">
        <authorList>
            <consortium name="Ensembl"/>
        </authorList>
    </citation>
    <scope>IDENTIFICATION</scope>
</reference>
<dbReference type="Ensembl" id="ENSMMST00000003734.1">
    <property type="protein sequence ID" value="ENSMMSP00000003433.1"/>
    <property type="gene ID" value="ENSMMSG00000002582.1"/>
</dbReference>
<gene>
    <name evidence="2" type="primary">CIMAP1A</name>
</gene>
<keyword evidence="3" id="KW-1185">Reference proteome</keyword>
<name>A0A8C6FG07_MOSMO</name>
<protein>
    <submittedName>
        <fullName evidence="2">Ciliary microtubule associated protein 1A</fullName>
    </submittedName>
</protein>
<evidence type="ECO:0000313" key="3">
    <source>
        <dbReference type="Proteomes" id="UP000694544"/>
    </source>
</evidence>
<sequence length="314" mass="34007">MAEEVWVGTWRPHRPRGPIMALYSSPGPKYLIPPTMGKRLGLWGGRAGEAEARSGVGLGWAWAHLLLPAHQLLWGQWGVGGKGTVWFQTTQNPCPTGFVKHTPTKLRAPAYSFRGAPMLLAENCSPGPRYSVNSKILRTGKDLGPAYSILGRYHTKTTLTPGPGDYFPEKSTKHVFDSAPSHSISARTKTFRVDSTPGPAAYMLPMVMGPHTVGKVSQPSFSIKGRSKLGSFSDDLHKTPGPAAYHQTDVQVTKFKAPQYTMAARVEPPGDKTLKPGPGAHSPEKVTMTKPCAPVVSFGIKHSDYMTPLVVDVD</sequence>
<organism evidence="2 3">
    <name type="scientific">Moschus moschiferus</name>
    <name type="common">Siberian musk deer</name>
    <name type="synonym">Moschus sibiricus</name>
    <dbReference type="NCBI Taxonomy" id="68415"/>
    <lineage>
        <taxon>Eukaryota</taxon>
        <taxon>Metazoa</taxon>
        <taxon>Chordata</taxon>
        <taxon>Craniata</taxon>
        <taxon>Vertebrata</taxon>
        <taxon>Euteleostomi</taxon>
        <taxon>Mammalia</taxon>
        <taxon>Eutheria</taxon>
        <taxon>Laurasiatheria</taxon>
        <taxon>Artiodactyla</taxon>
        <taxon>Ruminantia</taxon>
        <taxon>Pecora</taxon>
        <taxon>Moschidae</taxon>
        <taxon>Moschus</taxon>
    </lineage>
</organism>
<evidence type="ECO:0000256" key="1">
    <source>
        <dbReference type="SAM" id="MobiDB-lite"/>
    </source>
</evidence>
<dbReference type="Proteomes" id="UP000694544">
    <property type="component" value="Unplaced"/>
</dbReference>
<dbReference type="AlphaFoldDB" id="A0A8C6FG07"/>
<dbReference type="PANTHER" id="PTHR21580">
    <property type="entry name" value="SHIPPO-1-RELATED"/>
    <property type="match status" value="1"/>
</dbReference>
<dbReference type="InterPro" id="IPR010736">
    <property type="entry name" value="SHIPPO-rpt"/>
</dbReference>
<dbReference type="InterPro" id="IPR051291">
    <property type="entry name" value="CIMAP"/>
</dbReference>
<dbReference type="GO" id="GO:0001520">
    <property type="term" value="C:outer dense fiber"/>
    <property type="evidence" value="ECO:0007669"/>
    <property type="project" value="Ensembl"/>
</dbReference>
<dbReference type="GeneTree" id="ENSGT00940000156191"/>